<dbReference type="EMBL" id="LMWX01000020">
    <property type="protein sequence ID" value="KUN85286.1"/>
    <property type="molecule type" value="Genomic_DNA"/>
</dbReference>
<organism evidence="1 2">
    <name type="scientific">Streptomyces bungoensis</name>
    <dbReference type="NCBI Taxonomy" id="285568"/>
    <lineage>
        <taxon>Bacteria</taxon>
        <taxon>Bacillati</taxon>
        <taxon>Actinomycetota</taxon>
        <taxon>Actinomycetes</taxon>
        <taxon>Kitasatosporales</taxon>
        <taxon>Streptomycetaceae</taxon>
        <taxon>Streptomyces</taxon>
    </lineage>
</organism>
<evidence type="ECO:0000313" key="2">
    <source>
        <dbReference type="Proteomes" id="UP000053024"/>
    </source>
</evidence>
<reference evidence="1 2" key="1">
    <citation type="submission" date="2015-10" db="EMBL/GenBank/DDBJ databases">
        <title>Draft genome sequence of Streptomyces bungoensis DSM 41781, type strain for the species Streptomyces bungoensis.</title>
        <authorList>
            <person name="Ruckert C."/>
            <person name="Winkler A."/>
            <person name="Kalinowski J."/>
            <person name="Kampfer P."/>
            <person name="Glaeser S."/>
        </authorList>
    </citation>
    <scope>NUCLEOTIDE SEQUENCE [LARGE SCALE GENOMIC DNA]</scope>
    <source>
        <strain evidence="1 2">DSM 41781</strain>
    </source>
</reference>
<protein>
    <submittedName>
        <fullName evidence="1">Uncharacterized protein</fullName>
    </submittedName>
</protein>
<dbReference type="AlphaFoldDB" id="A0A124I400"/>
<proteinExistence type="predicted"/>
<sequence>MKGAGVIALGGGGNLGRSNPFICEADSSYDCPSLFIWSTASWRTFSWSAFRAARLAADFARTEAESGSLWAEIAASRFA</sequence>
<comment type="caution">
    <text evidence="1">The sequence shown here is derived from an EMBL/GenBank/DDBJ whole genome shotgun (WGS) entry which is preliminary data.</text>
</comment>
<gene>
    <name evidence="1" type="ORF">AQJ66_14085</name>
</gene>
<dbReference type="Proteomes" id="UP000053024">
    <property type="component" value="Unassembled WGS sequence"/>
</dbReference>
<name>A0A124I400_9ACTN</name>
<accession>A0A124I400</accession>
<evidence type="ECO:0000313" key="1">
    <source>
        <dbReference type="EMBL" id="KUN85286.1"/>
    </source>
</evidence>
<keyword evidence="2" id="KW-1185">Reference proteome</keyword>